<evidence type="ECO:0000313" key="2">
    <source>
        <dbReference type="Proteomes" id="UP001267638"/>
    </source>
</evidence>
<dbReference type="EMBL" id="JAVDWV010000016">
    <property type="protein sequence ID" value="MDR7156453.1"/>
    <property type="molecule type" value="Genomic_DNA"/>
</dbReference>
<evidence type="ECO:0000313" key="1">
    <source>
        <dbReference type="EMBL" id="MDR7156453.1"/>
    </source>
</evidence>
<organism evidence="1 2">
    <name type="scientific">Sphingobium xenophagum</name>
    <dbReference type="NCBI Taxonomy" id="121428"/>
    <lineage>
        <taxon>Bacteria</taxon>
        <taxon>Pseudomonadati</taxon>
        <taxon>Pseudomonadota</taxon>
        <taxon>Alphaproteobacteria</taxon>
        <taxon>Sphingomonadales</taxon>
        <taxon>Sphingomonadaceae</taxon>
        <taxon>Sphingobium</taxon>
    </lineage>
</organism>
<dbReference type="InterPro" id="IPR052736">
    <property type="entry name" value="Stf3_sulfotransferase"/>
</dbReference>
<name>A0ABU1X4C9_SPHXE</name>
<proteinExistence type="predicted"/>
<evidence type="ECO:0008006" key="3">
    <source>
        <dbReference type="Google" id="ProtNLM"/>
    </source>
</evidence>
<comment type="caution">
    <text evidence="1">The sequence shown here is derived from an EMBL/GenBank/DDBJ whole genome shotgun (WGS) entry which is preliminary data.</text>
</comment>
<gene>
    <name evidence="1" type="ORF">J2W40_003297</name>
</gene>
<dbReference type="Gene3D" id="3.40.50.300">
    <property type="entry name" value="P-loop containing nucleotide triphosphate hydrolases"/>
    <property type="match status" value="1"/>
</dbReference>
<dbReference type="PANTHER" id="PTHR36451:SF1">
    <property type="entry name" value="OMEGA-HYDROXY-BETA-DIHYDROMENAQUINONE-9 SULFOTRANSFERASE STF3"/>
    <property type="match status" value="1"/>
</dbReference>
<sequence length="430" mass="48924">MMTIQPATQTAELTGLGNKVRITDMKAPVLIDAQNQLLEYTNANPVTLTADAVVAAAMAQTGLDDLGDSGFRPRLDLIMSACEADVNLSSAGRAAVFSLATRFVRARLELEDFIRRHPEVEDIELAPPLIDAGLPRSGTTYTLQLLAADKRLRSLQHWEGLRPVGDHYRKDGLDTRYALAEAEWIEADAISPIAKLTHEFTPDHITEDIELTGMDFGGYYFEWFANIPQWRDYQCTHDPAPWLGYLRRAIKALVHQRGPNRWVGKCPQHMEQLCAIAEAFPGAFLILNHRDPVASIQSGITMMGYAARFTQRTLDLGQIADYWVDRYEHLLRRCVEDRDRLDPERTYDLNFHKLMADPMGEMESIYERAGLSFDEATRGAIQATIEANSRGRHRQLQYDLRGDFGFDPARLRERFGFYFDRFPEVRIEVE</sequence>
<dbReference type="RefSeq" id="WP_310226771.1">
    <property type="nucleotide sequence ID" value="NZ_JAVDWV010000016.1"/>
</dbReference>
<dbReference type="InterPro" id="IPR027417">
    <property type="entry name" value="P-loop_NTPase"/>
</dbReference>
<dbReference type="Pfam" id="PF13469">
    <property type="entry name" value="Sulfotransfer_3"/>
    <property type="match status" value="1"/>
</dbReference>
<accession>A0ABU1X4C9</accession>
<keyword evidence="2" id="KW-1185">Reference proteome</keyword>
<reference evidence="1 2" key="1">
    <citation type="submission" date="2023-07" db="EMBL/GenBank/DDBJ databases">
        <title>Sorghum-associated microbial communities from plants grown in Nebraska, USA.</title>
        <authorList>
            <person name="Schachtman D."/>
        </authorList>
    </citation>
    <scope>NUCLEOTIDE SEQUENCE [LARGE SCALE GENOMIC DNA]</scope>
    <source>
        <strain evidence="1 2">4256</strain>
    </source>
</reference>
<protein>
    <recommendedName>
        <fullName evidence="3">Sulfotransferase</fullName>
    </recommendedName>
</protein>
<dbReference type="SUPFAM" id="SSF52540">
    <property type="entry name" value="P-loop containing nucleoside triphosphate hydrolases"/>
    <property type="match status" value="1"/>
</dbReference>
<dbReference type="PANTHER" id="PTHR36451">
    <property type="entry name" value="PAPS-DEPENDENT SULFOTRANSFERASE STF3"/>
    <property type="match status" value="1"/>
</dbReference>
<dbReference type="Proteomes" id="UP001267638">
    <property type="component" value="Unassembled WGS sequence"/>
</dbReference>